<protein>
    <submittedName>
        <fullName evidence="1">Uncharacterized protein</fullName>
    </submittedName>
</protein>
<keyword evidence="2" id="KW-1185">Reference proteome</keyword>
<gene>
    <name evidence="1" type="ORF">GCM10025782_29270</name>
</gene>
<organism evidence="1 2">
    <name type="scientific">Pedococcus ginsenosidimutans</name>
    <dbReference type="NCBI Taxonomy" id="490570"/>
    <lineage>
        <taxon>Bacteria</taxon>
        <taxon>Bacillati</taxon>
        <taxon>Actinomycetota</taxon>
        <taxon>Actinomycetes</taxon>
        <taxon>Micrococcales</taxon>
        <taxon>Intrasporangiaceae</taxon>
        <taxon>Pedococcus</taxon>
    </lineage>
</organism>
<evidence type="ECO:0000313" key="2">
    <source>
        <dbReference type="Proteomes" id="UP001500556"/>
    </source>
</evidence>
<accession>A0ABP8YH09</accession>
<dbReference type="Proteomes" id="UP001500556">
    <property type="component" value="Unassembled WGS sequence"/>
</dbReference>
<evidence type="ECO:0000313" key="1">
    <source>
        <dbReference type="EMBL" id="GAA4728563.1"/>
    </source>
</evidence>
<dbReference type="EMBL" id="BAABLO010000011">
    <property type="protein sequence ID" value="GAA4728563.1"/>
    <property type="molecule type" value="Genomic_DNA"/>
</dbReference>
<proteinExistence type="predicted"/>
<reference evidence="2" key="1">
    <citation type="journal article" date="2019" name="Int. J. Syst. Evol. Microbiol.">
        <title>The Global Catalogue of Microorganisms (GCM) 10K type strain sequencing project: providing services to taxonomists for standard genome sequencing and annotation.</title>
        <authorList>
            <consortium name="The Broad Institute Genomics Platform"/>
            <consortium name="The Broad Institute Genome Sequencing Center for Infectious Disease"/>
            <person name="Wu L."/>
            <person name="Ma J."/>
        </authorList>
    </citation>
    <scope>NUCLEOTIDE SEQUENCE [LARGE SCALE GENOMIC DNA]</scope>
    <source>
        <strain evidence="2">JCM 18961</strain>
    </source>
</reference>
<dbReference type="RefSeq" id="WP_345504447.1">
    <property type="nucleotide sequence ID" value="NZ_BAABLO010000011.1"/>
</dbReference>
<sequence length="43" mass="4666">MQAALVCLPGGNEFRTRVSLDFSHDRVAGTLTDGFGIVWTRNG</sequence>
<comment type="caution">
    <text evidence="1">The sequence shown here is derived from an EMBL/GenBank/DDBJ whole genome shotgun (WGS) entry which is preliminary data.</text>
</comment>
<name>A0ABP8YH09_9MICO</name>